<gene>
    <name evidence="1" type="ordered locus">sce6604</name>
</gene>
<dbReference type="OrthoDB" id="5503854at2"/>
<dbReference type="Proteomes" id="UP000002139">
    <property type="component" value="Chromosome"/>
</dbReference>
<accession>A9GPL1</accession>
<dbReference type="HOGENOM" id="CLU_1174819_0_0_7"/>
<dbReference type="EMBL" id="AM746676">
    <property type="protein sequence ID" value="CAN96773.1"/>
    <property type="molecule type" value="Genomic_DNA"/>
</dbReference>
<dbReference type="STRING" id="448385.sce6604"/>
<evidence type="ECO:0000313" key="2">
    <source>
        <dbReference type="Proteomes" id="UP000002139"/>
    </source>
</evidence>
<protein>
    <submittedName>
        <fullName evidence="1">Secreted protein</fullName>
    </submittedName>
</protein>
<dbReference type="BioCyc" id="SCEL448385:SCE_RS33875-MONOMER"/>
<proteinExistence type="predicted"/>
<reference evidence="1 2" key="1">
    <citation type="journal article" date="2007" name="Nat. Biotechnol.">
        <title>Complete genome sequence of the myxobacterium Sorangium cellulosum.</title>
        <authorList>
            <person name="Schneiker S."/>
            <person name="Perlova O."/>
            <person name="Kaiser O."/>
            <person name="Gerth K."/>
            <person name="Alici A."/>
            <person name="Altmeyer M.O."/>
            <person name="Bartels D."/>
            <person name="Bekel T."/>
            <person name="Beyer S."/>
            <person name="Bode E."/>
            <person name="Bode H.B."/>
            <person name="Bolten C.J."/>
            <person name="Choudhuri J.V."/>
            <person name="Doss S."/>
            <person name="Elnakady Y.A."/>
            <person name="Frank B."/>
            <person name="Gaigalat L."/>
            <person name="Goesmann A."/>
            <person name="Groeger C."/>
            <person name="Gross F."/>
            <person name="Jelsbak L."/>
            <person name="Jelsbak L."/>
            <person name="Kalinowski J."/>
            <person name="Kegler C."/>
            <person name="Knauber T."/>
            <person name="Konietzny S."/>
            <person name="Kopp M."/>
            <person name="Krause L."/>
            <person name="Krug D."/>
            <person name="Linke B."/>
            <person name="Mahmud T."/>
            <person name="Martinez-Arias R."/>
            <person name="McHardy A.C."/>
            <person name="Merai M."/>
            <person name="Meyer F."/>
            <person name="Mormann S."/>
            <person name="Munoz-Dorado J."/>
            <person name="Perez J."/>
            <person name="Pradella S."/>
            <person name="Rachid S."/>
            <person name="Raddatz G."/>
            <person name="Rosenau F."/>
            <person name="Rueckert C."/>
            <person name="Sasse F."/>
            <person name="Scharfe M."/>
            <person name="Schuster S.C."/>
            <person name="Suen G."/>
            <person name="Treuner-Lange A."/>
            <person name="Velicer G.J."/>
            <person name="Vorholter F.-J."/>
            <person name="Weissman K.J."/>
            <person name="Welch R.D."/>
            <person name="Wenzel S.C."/>
            <person name="Whitworth D.E."/>
            <person name="Wilhelm S."/>
            <person name="Wittmann C."/>
            <person name="Bloecker H."/>
            <person name="Puehler A."/>
            <person name="Mueller R."/>
        </authorList>
    </citation>
    <scope>NUCLEOTIDE SEQUENCE [LARGE SCALE GENOMIC DNA]</scope>
    <source>
        <strain evidence="2">So ce56</strain>
    </source>
</reference>
<dbReference type="PROSITE" id="PS51257">
    <property type="entry name" value="PROKAR_LIPOPROTEIN"/>
    <property type="match status" value="1"/>
</dbReference>
<dbReference type="RefSeq" id="WP_012239222.1">
    <property type="nucleotide sequence ID" value="NC_010162.1"/>
</dbReference>
<sequence>MNFRSMLSFALPLLLAACGDPQVGSEYPGEALLTVEGTIVNELSVAPAGPVDAVLVWNTVDGSSDVESFPARAAVTGSFPASFTLSIHEPPKEIALNDFSKEGLVDTRVGIATIEAALDEASAGEGTSLGVDEDHVIVYVESEMAADGFWSNFFGGQVSPGFHVMDVFRREGEVDAELQAAFDACDAAATTEAEHKACYGHDAKSKIRPSAGGSSTTLTVRMAPSQDLTYPDWH</sequence>
<evidence type="ECO:0000313" key="1">
    <source>
        <dbReference type="EMBL" id="CAN96773.1"/>
    </source>
</evidence>
<organism evidence="1 2">
    <name type="scientific">Sorangium cellulosum (strain So ce56)</name>
    <name type="common">Polyangium cellulosum (strain So ce56)</name>
    <dbReference type="NCBI Taxonomy" id="448385"/>
    <lineage>
        <taxon>Bacteria</taxon>
        <taxon>Pseudomonadati</taxon>
        <taxon>Myxococcota</taxon>
        <taxon>Polyangia</taxon>
        <taxon>Polyangiales</taxon>
        <taxon>Polyangiaceae</taxon>
        <taxon>Sorangium</taxon>
    </lineage>
</organism>
<dbReference type="KEGG" id="scl:sce6604"/>
<keyword evidence="2" id="KW-1185">Reference proteome</keyword>
<name>A9GPL1_SORC5</name>
<dbReference type="AlphaFoldDB" id="A9GPL1"/>